<proteinExistence type="predicted"/>
<evidence type="ECO:0000313" key="8">
    <source>
        <dbReference type="EMBL" id="KAK8893432.1"/>
    </source>
</evidence>
<evidence type="ECO:0000256" key="4">
    <source>
        <dbReference type="ARBA" id="ARBA00022777"/>
    </source>
</evidence>
<feature type="binding site" evidence="6">
    <location>
        <position position="152"/>
    </location>
    <ligand>
        <name>ATP</name>
        <dbReference type="ChEBI" id="CHEBI:30616"/>
    </ligand>
</feature>
<gene>
    <name evidence="8" type="ORF">M9Y10_021852</name>
</gene>
<evidence type="ECO:0000259" key="7">
    <source>
        <dbReference type="PROSITE" id="PS50011"/>
    </source>
</evidence>
<evidence type="ECO:0000256" key="3">
    <source>
        <dbReference type="ARBA" id="ARBA00022741"/>
    </source>
</evidence>
<dbReference type="Gene3D" id="3.30.200.20">
    <property type="entry name" value="Phosphorylase Kinase, domain 1"/>
    <property type="match status" value="1"/>
</dbReference>
<dbReference type="Proteomes" id="UP001470230">
    <property type="component" value="Unassembled WGS sequence"/>
</dbReference>
<keyword evidence="9" id="KW-1185">Reference proteome</keyword>
<evidence type="ECO:0000313" key="9">
    <source>
        <dbReference type="Proteomes" id="UP001470230"/>
    </source>
</evidence>
<dbReference type="Pfam" id="PF00069">
    <property type="entry name" value="Pkinase"/>
    <property type="match status" value="1"/>
</dbReference>
<dbReference type="SUPFAM" id="SSF56112">
    <property type="entry name" value="Protein kinase-like (PK-like)"/>
    <property type="match status" value="1"/>
</dbReference>
<dbReference type="InterPro" id="IPR017441">
    <property type="entry name" value="Protein_kinase_ATP_BS"/>
</dbReference>
<dbReference type="PROSITE" id="PS50011">
    <property type="entry name" value="PROTEIN_KINASE_DOM"/>
    <property type="match status" value="1"/>
</dbReference>
<dbReference type="SUPFAM" id="SSF50729">
    <property type="entry name" value="PH domain-like"/>
    <property type="match status" value="1"/>
</dbReference>
<dbReference type="Gene3D" id="2.30.29.30">
    <property type="entry name" value="Pleckstrin-homology domain (PH domain)/Phosphotyrosine-binding domain (PTB)"/>
    <property type="match status" value="1"/>
</dbReference>
<dbReference type="EMBL" id="JAPFFF010000003">
    <property type="protein sequence ID" value="KAK8893432.1"/>
    <property type="molecule type" value="Genomic_DNA"/>
</dbReference>
<dbReference type="InterPro" id="IPR011993">
    <property type="entry name" value="PH-like_dom_sf"/>
</dbReference>
<keyword evidence="5 6" id="KW-0067">ATP-binding</keyword>
<dbReference type="InterPro" id="IPR045270">
    <property type="entry name" value="STKc_AGC"/>
</dbReference>
<protein>
    <recommendedName>
        <fullName evidence="7">Protein kinase domain-containing protein</fullName>
    </recommendedName>
</protein>
<keyword evidence="1" id="KW-0723">Serine/threonine-protein kinase</keyword>
<accession>A0ABR2KSP9</accession>
<evidence type="ECO:0000256" key="5">
    <source>
        <dbReference type="ARBA" id="ARBA00022840"/>
    </source>
</evidence>
<dbReference type="InterPro" id="IPR011009">
    <property type="entry name" value="Kinase-like_dom_sf"/>
</dbReference>
<organism evidence="8 9">
    <name type="scientific">Tritrichomonas musculus</name>
    <dbReference type="NCBI Taxonomy" id="1915356"/>
    <lineage>
        <taxon>Eukaryota</taxon>
        <taxon>Metamonada</taxon>
        <taxon>Parabasalia</taxon>
        <taxon>Tritrichomonadida</taxon>
        <taxon>Tritrichomonadidae</taxon>
        <taxon>Tritrichomonas</taxon>
    </lineage>
</organism>
<evidence type="ECO:0000256" key="6">
    <source>
        <dbReference type="PROSITE-ProRule" id="PRU10141"/>
    </source>
</evidence>
<dbReference type="SMART" id="SM00220">
    <property type="entry name" value="S_TKc"/>
    <property type="match status" value="1"/>
</dbReference>
<dbReference type="InterPro" id="IPR000719">
    <property type="entry name" value="Prot_kinase_dom"/>
</dbReference>
<evidence type="ECO:0000256" key="1">
    <source>
        <dbReference type="ARBA" id="ARBA00022527"/>
    </source>
</evidence>
<keyword evidence="3 6" id="KW-0547">Nucleotide-binding</keyword>
<evidence type="ECO:0000256" key="2">
    <source>
        <dbReference type="ARBA" id="ARBA00022679"/>
    </source>
</evidence>
<comment type="caution">
    <text evidence="8">The sequence shown here is derived from an EMBL/GenBank/DDBJ whole genome shotgun (WGS) entry which is preliminary data.</text>
</comment>
<feature type="domain" description="Protein kinase" evidence="7">
    <location>
        <begin position="123"/>
        <end position="378"/>
    </location>
</feature>
<dbReference type="Gene3D" id="1.10.510.10">
    <property type="entry name" value="Transferase(Phosphotransferase) domain 1"/>
    <property type="match status" value="1"/>
</dbReference>
<dbReference type="PROSITE" id="PS00107">
    <property type="entry name" value="PROTEIN_KINASE_ATP"/>
    <property type="match status" value="1"/>
</dbReference>
<keyword evidence="4" id="KW-0418">Kinase</keyword>
<keyword evidence="2" id="KW-0808">Transferase</keyword>
<dbReference type="PANTHER" id="PTHR24351">
    <property type="entry name" value="RIBOSOMAL PROTEIN S6 KINASE"/>
    <property type="match status" value="1"/>
</dbReference>
<name>A0ABR2KSP9_9EUKA</name>
<dbReference type="CDD" id="cd05123">
    <property type="entry name" value="STKc_AGC"/>
    <property type="match status" value="1"/>
</dbReference>
<sequence>MIENNQPLSFITGWLDFYSSLEKVVRKLFCMVNSEILTISLNETQDNIILQISTNDIISVQLDDFDESAVDNNHFVYYFTIFLAKESYKFGCESLTQAKKWIVVLTSHKEKNMKLKMPKLSDFTIISKIGCGHSGEVLLAKHIKTNQYYALKSIPKENIYKSKVARAISERNILMEASHPFITRLISTFQTDERLFLVLEFIQGGDLLFHINQGLRLSPETIRLYLAEIATALSYLHHLGVVFRDLKPSNILIGKDGHLKLTDFGLSRYLIDDSVTKSFCGTSEYIAPEMIKNQGYGFAVDWWAFGVLTYLLFEGILPFRSLNLSRLYNQITSSPLKFMKKLPDDTTDFIQKLLIKDPECRLGCGKQGDSEIFDHPFFKGIIWKDVYYKKYDPDFKPYSGDYNEMNYNFDKSVTSQCPDSCKIKDVKCECIYQIQGFSFTDFNEISSYVSNENCEPNATLIHS</sequence>
<reference evidence="8 9" key="1">
    <citation type="submission" date="2024-04" db="EMBL/GenBank/DDBJ databases">
        <title>Tritrichomonas musculus Genome.</title>
        <authorList>
            <person name="Alves-Ferreira E."/>
            <person name="Grigg M."/>
            <person name="Lorenzi H."/>
            <person name="Galac M."/>
        </authorList>
    </citation>
    <scope>NUCLEOTIDE SEQUENCE [LARGE SCALE GENOMIC DNA]</scope>
    <source>
        <strain evidence="8 9">EAF2021</strain>
    </source>
</reference>